<feature type="compositionally biased region" description="Polar residues" evidence="1">
    <location>
        <begin position="290"/>
        <end position="303"/>
    </location>
</feature>
<feature type="compositionally biased region" description="Basic and acidic residues" evidence="1">
    <location>
        <begin position="304"/>
        <end position="322"/>
    </location>
</feature>
<feature type="compositionally biased region" description="Basic and acidic residues" evidence="1">
    <location>
        <begin position="524"/>
        <end position="533"/>
    </location>
</feature>
<dbReference type="PROSITE" id="PS51257">
    <property type="entry name" value="PROKAR_LIPOPROTEIN"/>
    <property type="match status" value="1"/>
</dbReference>
<feature type="compositionally biased region" description="Polar residues" evidence="1">
    <location>
        <begin position="254"/>
        <end position="266"/>
    </location>
</feature>
<evidence type="ECO:0000313" key="3">
    <source>
        <dbReference type="Proteomes" id="UP001059985"/>
    </source>
</evidence>
<feature type="compositionally biased region" description="Basic and acidic residues" evidence="1">
    <location>
        <begin position="488"/>
        <end position="516"/>
    </location>
</feature>
<feature type="region of interest" description="Disordered" evidence="1">
    <location>
        <begin position="417"/>
        <end position="443"/>
    </location>
</feature>
<sequence>MFKYNTLLIIVMILVSSCFRSSVLHFSKKYTPIYNPGGEYFYSDKDFYNAYNLYKKRREMFLQKDVNKNLDSNKSNKNEFSNIAIMDKLEEYGSTDLKDAMINRDGIDLSKLDGAKFIEIDNHGSKVEGDKSHFHSVRLKDNKTVRISNVKQKNNSEKKDNVKKFNTIANSSDKNKKLNNITKQQIVKEPKVIDQQNKFNKKHKSIKLNDYSDNEIVNSQVQKHTKVVKKLDKIKDNDNQEHIKGLNKVKKGNDQQSGRMISNSDKVQAKDDQQYKQQYKKGLSKSQKGNDQQSGRMISNSDKVQAKDDRQYKQQYKKELSKSQKGNDQQSGRMISNSDKVQAKDDQQYKQQYKKELSRSQKGNDQQLSKREFNKIHNNNQSKKLLSNDNVSDFVEFEHYLSGKELKDNFNYAIRKKESDKRHDDDNHSSKSTVDKGQKSLSSDALQVVDNLKNHKQQYKKDKKSQGKAHSNLSNKQKLDNSNALLNKKNDKGDAISNHSSDDGNHKLPYEKDSDNNQKLQDAPNDKSDISEYDDNDLKFFDLEENSNNDYVIQYD</sequence>
<feature type="region of interest" description="Disordered" evidence="1">
    <location>
        <begin position="455"/>
        <end position="533"/>
    </location>
</feature>
<organism evidence="2 3">
    <name type="scientific">Neoehrlichia mikurensis</name>
    <dbReference type="NCBI Taxonomy" id="89586"/>
    <lineage>
        <taxon>Bacteria</taxon>
        <taxon>Pseudomonadati</taxon>
        <taxon>Pseudomonadota</taxon>
        <taxon>Alphaproteobacteria</taxon>
        <taxon>Rickettsiales</taxon>
        <taxon>Anaplasmataceae</taxon>
        <taxon>Candidatus Neoehrlichia</taxon>
    </lineage>
</organism>
<name>A0ABY5EWN9_9RICK</name>
<dbReference type="RefSeq" id="WP_254841929.1">
    <property type="nucleotide sequence ID" value="NZ_CP089285.1"/>
</dbReference>
<feature type="compositionally biased region" description="Basic and acidic residues" evidence="1">
    <location>
        <begin position="417"/>
        <end position="438"/>
    </location>
</feature>
<dbReference type="NCBIfam" id="NF038243">
    <property type="entry name" value="TRP75_fam_Nterm"/>
    <property type="match status" value="1"/>
</dbReference>
<evidence type="ECO:0000313" key="2">
    <source>
        <dbReference type="EMBL" id="UTO56261.1"/>
    </source>
</evidence>
<protein>
    <submittedName>
        <fullName evidence="2">TRP75-related protein</fullName>
    </submittedName>
</protein>
<proteinExistence type="predicted"/>
<reference evidence="2 3" key="1">
    <citation type="journal article" date="2022" name="Microorganisms">
        <title>Assembly and Comparison of Ca. Neoehrlichia mikurensis Genomes.</title>
        <authorList>
            <person name="Azagi T."/>
            <person name="Dirks R.P."/>
            <person name="Yebra-Pimentel E.S."/>
            <person name="Schaap P.J."/>
            <person name="Koehorst J.J."/>
            <person name="Esser H.J."/>
            <person name="Sprong H."/>
        </authorList>
    </citation>
    <scope>NUCLEOTIDE SEQUENCE [LARGE SCALE GENOMIC DNA]</scope>
    <source>
        <strain evidence="2">18-2804</strain>
    </source>
</reference>
<keyword evidence="3" id="KW-1185">Reference proteome</keyword>
<accession>A0ABY5EWN9</accession>
<gene>
    <name evidence="2" type="ORF">LUA81_04085</name>
</gene>
<feature type="region of interest" description="Disordered" evidence="1">
    <location>
        <begin position="248"/>
        <end position="368"/>
    </location>
</feature>
<dbReference type="EMBL" id="CP089285">
    <property type="protein sequence ID" value="UTO56261.1"/>
    <property type="molecule type" value="Genomic_DNA"/>
</dbReference>
<feature type="compositionally biased region" description="Polar residues" evidence="1">
    <location>
        <begin position="323"/>
        <end position="338"/>
    </location>
</feature>
<dbReference type="Proteomes" id="UP001059985">
    <property type="component" value="Chromosome"/>
</dbReference>
<evidence type="ECO:0000256" key="1">
    <source>
        <dbReference type="SAM" id="MobiDB-lite"/>
    </source>
</evidence>
<feature type="compositionally biased region" description="Polar residues" evidence="1">
    <location>
        <begin position="469"/>
        <end position="485"/>
    </location>
</feature>
<feature type="compositionally biased region" description="Basic residues" evidence="1">
    <location>
        <begin position="455"/>
        <end position="467"/>
    </location>
</feature>
<feature type="compositionally biased region" description="Basic and acidic residues" evidence="1">
    <location>
        <begin position="341"/>
        <end position="359"/>
    </location>
</feature>